<sequence length="59" mass="7033">MVTFNVRTFTKLCGHLKSVSEYLRKDNRQKSHIYTVCFLYSIKSFKYEHSKNSNLSIQI</sequence>
<dbReference type="AlphaFoldDB" id="A0A2P2Q488"/>
<name>A0A2P2Q488_RHIMU</name>
<dbReference type="EMBL" id="GGEC01081312">
    <property type="protein sequence ID" value="MBX61796.1"/>
    <property type="molecule type" value="Transcribed_RNA"/>
</dbReference>
<protein>
    <submittedName>
        <fullName evidence="1">Uncharacterized protein</fullName>
    </submittedName>
</protein>
<reference evidence="1" key="1">
    <citation type="submission" date="2018-02" db="EMBL/GenBank/DDBJ databases">
        <title>Rhizophora mucronata_Transcriptome.</title>
        <authorList>
            <person name="Meera S.P."/>
            <person name="Sreeshan A."/>
            <person name="Augustine A."/>
        </authorList>
    </citation>
    <scope>NUCLEOTIDE SEQUENCE</scope>
    <source>
        <tissue evidence="1">Leaf</tissue>
    </source>
</reference>
<accession>A0A2P2Q488</accession>
<organism evidence="1">
    <name type="scientific">Rhizophora mucronata</name>
    <name type="common">Asiatic mangrove</name>
    <dbReference type="NCBI Taxonomy" id="61149"/>
    <lineage>
        <taxon>Eukaryota</taxon>
        <taxon>Viridiplantae</taxon>
        <taxon>Streptophyta</taxon>
        <taxon>Embryophyta</taxon>
        <taxon>Tracheophyta</taxon>
        <taxon>Spermatophyta</taxon>
        <taxon>Magnoliopsida</taxon>
        <taxon>eudicotyledons</taxon>
        <taxon>Gunneridae</taxon>
        <taxon>Pentapetalae</taxon>
        <taxon>rosids</taxon>
        <taxon>fabids</taxon>
        <taxon>Malpighiales</taxon>
        <taxon>Rhizophoraceae</taxon>
        <taxon>Rhizophora</taxon>
    </lineage>
</organism>
<proteinExistence type="predicted"/>
<evidence type="ECO:0000313" key="1">
    <source>
        <dbReference type="EMBL" id="MBX61796.1"/>
    </source>
</evidence>